<keyword evidence="4" id="KW-0804">Transcription</keyword>
<sequence length="324" mass="36302">MEHSDHVDTSLNLNNAKPFRNDSKQELQINLIDFGRKKCPEKEVDALEDELKKVRAENQRLTEMLTITCDKYNALRNQFKEYMMSKNDSNEMMDDGISGSKKRKYDSENNTSNNKKVDGHFLGGVVKNSDEISSSDEYLSSPCKKLKEEHIKEKITRVSVQTETSDTSLIVKDGYQWRKYGQKVTRDNPCPRAYFKCSFAPTCPVKKKVQRSAEDQSILVATYEGEHTHPHPSNLEGTSTTPTRSTMLGSVPCSTTSHGSSGPATITLDLTKPTKPAQQPNDDRALHQFLVDQMASSLTQNPSFRAALAAAISGKILQPNNHKD</sequence>
<keyword evidence="5" id="KW-0539">Nucleus</keyword>
<evidence type="ECO:0000313" key="9">
    <source>
        <dbReference type="EMBL" id="GAA0143045.1"/>
    </source>
</evidence>
<keyword evidence="2" id="KW-0805">Transcription regulation</keyword>
<evidence type="ECO:0000256" key="1">
    <source>
        <dbReference type="ARBA" id="ARBA00004123"/>
    </source>
</evidence>
<evidence type="ECO:0000256" key="5">
    <source>
        <dbReference type="ARBA" id="ARBA00023242"/>
    </source>
</evidence>
<dbReference type="InterPro" id="IPR003657">
    <property type="entry name" value="WRKY_dom"/>
</dbReference>
<dbReference type="InterPro" id="IPR044810">
    <property type="entry name" value="WRKY_plant"/>
</dbReference>
<dbReference type="SUPFAM" id="SSF118290">
    <property type="entry name" value="WRKY DNA-binding domain"/>
    <property type="match status" value="1"/>
</dbReference>
<dbReference type="InterPro" id="IPR036576">
    <property type="entry name" value="WRKY_dom_sf"/>
</dbReference>
<reference evidence="9 10" key="1">
    <citation type="submission" date="2024-01" db="EMBL/GenBank/DDBJ databases">
        <title>The complete chloroplast genome sequence of Lithospermum erythrorhizon: insights into the phylogenetic relationship among Boraginaceae species and the maternal lineages of purple gromwells.</title>
        <authorList>
            <person name="Okada T."/>
            <person name="Watanabe K."/>
        </authorList>
    </citation>
    <scope>NUCLEOTIDE SEQUENCE [LARGE SCALE GENOMIC DNA]</scope>
</reference>
<evidence type="ECO:0000256" key="3">
    <source>
        <dbReference type="ARBA" id="ARBA00023125"/>
    </source>
</evidence>
<dbReference type="AlphaFoldDB" id="A0AAV3NYJ2"/>
<dbReference type="Pfam" id="PF03106">
    <property type="entry name" value="WRKY"/>
    <property type="match status" value="1"/>
</dbReference>
<dbReference type="GO" id="GO:0005634">
    <property type="term" value="C:nucleus"/>
    <property type="evidence" value="ECO:0007669"/>
    <property type="project" value="UniProtKB-SubCell"/>
</dbReference>
<evidence type="ECO:0000256" key="2">
    <source>
        <dbReference type="ARBA" id="ARBA00023015"/>
    </source>
</evidence>
<keyword evidence="6" id="KW-0175">Coiled coil</keyword>
<evidence type="ECO:0000313" key="10">
    <source>
        <dbReference type="Proteomes" id="UP001454036"/>
    </source>
</evidence>
<feature type="domain" description="WRKY" evidence="8">
    <location>
        <begin position="166"/>
        <end position="232"/>
    </location>
</feature>
<organism evidence="9 10">
    <name type="scientific">Lithospermum erythrorhizon</name>
    <name type="common">Purple gromwell</name>
    <name type="synonym">Lithospermum officinale var. erythrorhizon</name>
    <dbReference type="NCBI Taxonomy" id="34254"/>
    <lineage>
        <taxon>Eukaryota</taxon>
        <taxon>Viridiplantae</taxon>
        <taxon>Streptophyta</taxon>
        <taxon>Embryophyta</taxon>
        <taxon>Tracheophyta</taxon>
        <taxon>Spermatophyta</taxon>
        <taxon>Magnoliopsida</taxon>
        <taxon>eudicotyledons</taxon>
        <taxon>Gunneridae</taxon>
        <taxon>Pentapetalae</taxon>
        <taxon>asterids</taxon>
        <taxon>lamiids</taxon>
        <taxon>Boraginales</taxon>
        <taxon>Boraginaceae</taxon>
        <taxon>Boraginoideae</taxon>
        <taxon>Lithospermeae</taxon>
        <taxon>Lithospermum</taxon>
    </lineage>
</organism>
<gene>
    <name evidence="9" type="ORF">LIER_03817</name>
</gene>
<dbReference type="FunFam" id="2.20.25.80:FF:000008">
    <property type="entry name" value="WRKY transcription factor 40"/>
    <property type="match status" value="1"/>
</dbReference>
<dbReference type="Proteomes" id="UP001454036">
    <property type="component" value="Unassembled WGS sequence"/>
</dbReference>
<dbReference type="SMART" id="SM00774">
    <property type="entry name" value="WRKY"/>
    <property type="match status" value="1"/>
</dbReference>
<keyword evidence="3 9" id="KW-0238">DNA-binding</keyword>
<keyword evidence="10" id="KW-1185">Reference proteome</keyword>
<comment type="caution">
    <text evidence="9">The sequence shown here is derived from an EMBL/GenBank/DDBJ whole genome shotgun (WGS) entry which is preliminary data.</text>
</comment>
<protein>
    <submittedName>
        <fullName evidence="9">DNA-binding transcription factor</fullName>
    </submittedName>
</protein>
<proteinExistence type="predicted"/>
<feature type="region of interest" description="Disordered" evidence="7">
    <location>
        <begin position="224"/>
        <end position="281"/>
    </location>
</feature>
<dbReference type="GO" id="GO:0002237">
    <property type="term" value="P:response to molecule of bacterial origin"/>
    <property type="evidence" value="ECO:0007669"/>
    <property type="project" value="UniProtKB-ARBA"/>
</dbReference>
<feature type="coiled-coil region" evidence="6">
    <location>
        <begin position="37"/>
        <end position="64"/>
    </location>
</feature>
<evidence type="ECO:0000259" key="8">
    <source>
        <dbReference type="PROSITE" id="PS50811"/>
    </source>
</evidence>
<dbReference type="GO" id="GO:0003700">
    <property type="term" value="F:DNA-binding transcription factor activity"/>
    <property type="evidence" value="ECO:0007669"/>
    <property type="project" value="InterPro"/>
</dbReference>
<dbReference type="GO" id="GO:0050832">
    <property type="term" value="P:defense response to fungus"/>
    <property type="evidence" value="ECO:0007669"/>
    <property type="project" value="UniProtKB-ARBA"/>
</dbReference>
<dbReference type="PANTHER" id="PTHR31429:SF3">
    <property type="entry name" value="WRKY TRANSCRIPTION FACTOR 40-RELATED"/>
    <property type="match status" value="1"/>
</dbReference>
<feature type="region of interest" description="Disordered" evidence="7">
    <location>
        <begin position="90"/>
        <end position="119"/>
    </location>
</feature>
<dbReference type="GO" id="GO:0009751">
    <property type="term" value="P:response to salicylic acid"/>
    <property type="evidence" value="ECO:0007669"/>
    <property type="project" value="UniProtKB-ARBA"/>
</dbReference>
<dbReference type="PANTHER" id="PTHR31429">
    <property type="entry name" value="WRKY TRANSCRIPTION FACTOR 36-RELATED"/>
    <property type="match status" value="1"/>
</dbReference>
<dbReference type="GO" id="GO:0042742">
    <property type="term" value="P:defense response to bacterium"/>
    <property type="evidence" value="ECO:0007669"/>
    <property type="project" value="UniProtKB-ARBA"/>
</dbReference>
<evidence type="ECO:0000256" key="6">
    <source>
        <dbReference type="SAM" id="Coils"/>
    </source>
</evidence>
<evidence type="ECO:0000256" key="4">
    <source>
        <dbReference type="ARBA" id="ARBA00023163"/>
    </source>
</evidence>
<accession>A0AAV3NYJ2</accession>
<comment type="subcellular location">
    <subcellularLocation>
        <location evidence="1">Nucleus</location>
    </subcellularLocation>
</comment>
<name>A0AAV3NYJ2_LITER</name>
<dbReference type="GO" id="GO:0043565">
    <property type="term" value="F:sequence-specific DNA binding"/>
    <property type="evidence" value="ECO:0007669"/>
    <property type="project" value="InterPro"/>
</dbReference>
<dbReference type="EMBL" id="BAABME010000470">
    <property type="protein sequence ID" value="GAA0143045.1"/>
    <property type="molecule type" value="Genomic_DNA"/>
</dbReference>
<evidence type="ECO:0000256" key="7">
    <source>
        <dbReference type="SAM" id="MobiDB-lite"/>
    </source>
</evidence>
<dbReference type="Gene3D" id="2.20.25.80">
    <property type="entry name" value="WRKY domain"/>
    <property type="match status" value="1"/>
</dbReference>
<dbReference type="PROSITE" id="PS50811">
    <property type="entry name" value="WRKY"/>
    <property type="match status" value="1"/>
</dbReference>
<dbReference type="GO" id="GO:0031347">
    <property type="term" value="P:regulation of defense response"/>
    <property type="evidence" value="ECO:0007669"/>
    <property type="project" value="UniProtKB-ARBA"/>
</dbReference>
<feature type="compositionally biased region" description="Polar residues" evidence="7">
    <location>
        <begin position="235"/>
        <end position="264"/>
    </location>
</feature>